<dbReference type="AlphaFoldDB" id="A0A2V3IM28"/>
<organism evidence="1 2">
    <name type="scientific">Gracilariopsis chorda</name>
    <dbReference type="NCBI Taxonomy" id="448386"/>
    <lineage>
        <taxon>Eukaryota</taxon>
        <taxon>Rhodophyta</taxon>
        <taxon>Florideophyceae</taxon>
        <taxon>Rhodymeniophycidae</taxon>
        <taxon>Gracilariales</taxon>
        <taxon>Gracilariaceae</taxon>
        <taxon>Gracilariopsis</taxon>
    </lineage>
</organism>
<accession>A0A2V3IM28</accession>
<protein>
    <submittedName>
        <fullName evidence="1">Uncharacterized protein</fullName>
    </submittedName>
</protein>
<dbReference type="Proteomes" id="UP000247409">
    <property type="component" value="Unassembled WGS sequence"/>
</dbReference>
<evidence type="ECO:0000313" key="2">
    <source>
        <dbReference type="Proteomes" id="UP000247409"/>
    </source>
</evidence>
<sequence length="116" mass="13303">MSSSSPTSTDHRLFDAALEAKLSSFSRIETDATSRRNMAAVLLDAYRASRWNCIFFSSWIRNFTFALTDRQAMINMAYLLDYGDAGIAKHQYIAIRFFERIIAQFDHTDAMFRAAL</sequence>
<proteinExistence type="predicted"/>
<reference evidence="1 2" key="1">
    <citation type="journal article" date="2018" name="Mol. Biol. Evol.">
        <title>Analysis of the draft genome of the red seaweed Gracilariopsis chorda provides insights into genome size evolution in Rhodophyta.</title>
        <authorList>
            <person name="Lee J."/>
            <person name="Yang E.C."/>
            <person name="Graf L."/>
            <person name="Yang J.H."/>
            <person name="Qiu H."/>
            <person name="Zel Zion U."/>
            <person name="Chan C.X."/>
            <person name="Stephens T.G."/>
            <person name="Weber A.P.M."/>
            <person name="Boo G.H."/>
            <person name="Boo S.M."/>
            <person name="Kim K.M."/>
            <person name="Shin Y."/>
            <person name="Jung M."/>
            <person name="Lee S.J."/>
            <person name="Yim H.S."/>
            <person name="Lee J.H."/>
            <person name="Bhattacharya D."/>
            <person name="Yoon H.S."/>
        </authorList>
    </citation>
    <scope>NUCLEOTIDE SEQUENCE [LARGE SCALE GENOMIC DNA]</scope>
    <source>
        <strain evidence="1 2">SKKU-2015</strain>
        <tissue evidence="1">Whole body</tissue>
    </source>
</reference>
<gene>
    <name evidence="1" type="ORF">BWQ96_07153</name>
</gene>
<name>A0A2V3IM28_9FLOR</name>
<comment type="caution">
    <text evidence="1">The sequence shown here is derived from an EMBL/GenBank/DDBJ whole genome shotgun (WGS) entry which is preliminary data.</text>
</comment>
<dbReference type="EMBL" id="NBIV01000137">
    <property type="protein sequence ID" value="PXF43119.1"/>
    <property type="molecule type" value="Genomic_DNA"/>
</dbReference>
<evidence type="ECO:0000313" key="1">
    <source>
        <dbReference type="EMBL" id="PXF43119.1"/>
    </source>
</evidence>
<keyword evidence="2" id="KW-1185">Reference proteome</keyword>